<protein>
    <submittedName>
        <fullName evidence="1">Uncharacterized protein</fullName>
    </submittedName>
</protein>
<evidence type="ECO:0000313" key="4">
    <source>
        <dbReference type="EMBL" id="CAF4036579.1"/>
    </source>
</evidence>
<evidence type="ECO:0000313" key="5">
    <source>
        <dbReference type="Proteomes" id="UP000663829"/>
    </source>
</evidence>
<dbReference type="EMBL" id="CAJNOQ010000141">
    <property type="protein sequence ID" value="CAF0763272.1"/>
    <property type="molecule type" value="Genomic_DNA"/>
</dbReference>
<keyword evidence="5" id="KW-1185">Reference proteome</keyword>
<accession>A0A813Q7X9</accession>
<dbReference type="Proteomes" id="UP000681722">
    <property type="component" value="Unassembled WGS sequence"/>
</dbReference>
<name>A0A813Q7X9_9BILA</name>
<evidence type="ECO:0000313" key="3">
    <source>
        <dbReference type="EMBL" id="CAF3544411.1"/>
    </source>
</evidence>
<dbReference type="AlphaFoldDB" id="A0A813Q7X9"/>
<proteinExistence type="predicted"/>
<comment type="caution">
    <text evidence="1">The sequence shown here is derived from an EMBL/GenBank/DDBJ whole genome shotgun (WGS) entry which is preliminary data.</text>
</comment>
<dbReference type="Proteomes" id="UP000682733">
    <property type="component" value="Unassembled WGS sequence"/>
</dbReference>
<dbReference type="Proteomes" id="UP000677228">
    <property type="component" value="Unassembled WGS sequence"/>
</dbReference>
<dbReference type="Proteomes" id="UP000663829">
    <property type="component" value="Unassembled WGS sequence"/>
</dbReference>
<dbReference type="EMBL" id="CAJOBA010037137">
    <property type="protein sequence ID" value="CAF4036579.1"/>
    <property type="molecule type" value="Genomic_DNA"/>
</dbReference>
<sequence>MSEAFNEDTSDLNISAPYDLPGRYKEIIKNLVRNYIEMWLPEDKTYPNLKTLSESVCNEIINKLFRITFVFRSDLGKLLDEGQEYILKQTKENDESKILMTDENEYDDNQWQVNRMTDTAKRIWSTWKQCVREMPRAGIIPVSISTNYCPLQR</sequence>
<dbReference type="EMBL" id="CAJOBC010000141">
    <property type="protein sequence ID" value="CAF3544411.1"/>
    <property type="molecule type" value="Genomic_DNA"/>
</dbReference>
<evidence type="ECO:0000313" key="2">
    <source>
        <dbReference type="EMBL" id="CAF1228585.1"/>
    </source>
</evidence>
<dbReference type="EMBL" id="CAJNOK010015594">
    <property type="protein sequence ID" value="CAF1228585.1"/>
    <property type="molecule type" value="Genomic_DNA"/>
</dbReference>
<evidence type="ECO:0000313" key="1">
    <source>
        <dbReference type="EMBL" id="CAF0763272.1"/>
    </source>
</evidence>
<reference evidence="1" key="1">
    <citation type="submission" date="2021-02" db="EMBL/GenBank/DDBJ databases">
        <authorList>
            <person name="Nowell W R."/>
        </authorList>
    </citation>
    <scope>NUCLEOTIDE SEQUENCE</scope>
</reference>
<gene>
    <name evidence="1" type="ORF">GPM918_LOCUS1510</name>
    <name evidence="2" type="ORF">OVA965_LOCUS25265</name>
    <name evidence="3" type="ORF">SRO942_LOCUS1510</name>
    <name evidence="4" type="ORF">TMI583_LOCUS25990</name>
</gene>
<organism evidence="1 5">
    <name type="scientific">Didymodactylos carnosus</name>
    <dbReference type="NCBI Taxonomy" id="1234261"/>
    <lineage>
        <taxon>Eukaryota</taxon>
        <taxon>Metazoa</taxon>
        <taxon>Spiralia</taxon>
        <taxon>Gnathifera</taxon>
        <taxon>Rotifera</taxon>
        <taxon>Eurotatoria</taxon>
        <taxon>Bdelloidea</taxon>
        <taxon>Philodinida</taxon>
        <taxon>Philodinidae</taxon>
        <taxon>Didymodactylos</taxon>
    </lineage>
</organism>